<dbReference type="InterPro" id="IPR002602">
    <property type="entry name" value="DB"/>
</dbReference>
<feature type="chain" id="PRO_5038127126" description="Domain of unknown function DB domain-containing protein" evidence="1">
    <location>
        <begin position="23"/>
        <end position="132"/>
    </location>
</feature>
<feature type="domain" description="Domain of unknown function DB" evidence="2">
    <location>
        <begin position="31"/>
        <end position="127"/>
    </location>
</feature>
<dbReference type="Pfam" id="PF01682">
    <property type="entry name" value="DB"/>
    <property type="match status" value="1"/>
</dbReference>
<evidence type="ECO:0000313" key="3">
    <source>
        <dbReference type="Proteomes" id="UP000887577"/>
    </source>
</evidence>
<dbReference type="AlphaFoldDB" id="A0A914Z256"/>
<name>A0A914Z256_9BILA</name>
<accession>A0A914Z256</accession>
<proteinExistence type="predicted"/>
<reference evidence="4" key="1">
    <citation type="submission" date="2022-11" db="UniProtKB">
        <authorList>
            <consortium name="WormBaseParasite"/>
        </authorList>
    </citation>
    <scope>IDENTIFICATION</scope>
</reference>
<dbReference type="Proteomes" id="UP000887577">
    <property type="component" value="Unplaced"/>
</dbReference>
<evidence type="ECO:0000256" key="1">
    <source>
        <dbReference type="SAM" id="SignalP"/>
    </source>
</evidence>
<organism evidence="3 4">
    <name type="scientific">Panagrolaimus superbus</name>
    <dbReference type="NCBI Taxonomy" id="310955"/>
    <lineage>
        <taxon>Eukaryota</taxon>
        <taxon>Metazoa</taxon>
        <taxon>Ecdysozoa</taxon>
        <taxon>Nematoda</taxon>
        <taxon>Chromadorea</taxon>
        <taxon>Rhabditida</taxon>
        <taxon>Tylenchina</taxon>
        <taxon>Panagrolaimomorpha</taxon>
        <taxon>Panagrolaimoidea</taxon>
        <taxon>Panagrolaimidae</taxon>
        <taxon>Panagrolaimus</taxon>
    </lineage>
</organism>
<feature type="signal peptide" evidence="1">
    <location>
        <begin position="1"/>
        <end position="22"/>
    </location>
</feature>
<sequence>MKICIPYAVIFLCIISNNFVTSNVDHNFAECCKKAVSHSCAKHCKYYNSVIRYSWPFLKGDCDWDKERDLLRHCFMNQKDQTECCSALKVNEHPHCLEICNGTLKSFSHPIGQYLICRRYIKQATKCAKSSW</sequence>
<keyword evidence="3" id="KW-1185">Reference proteome</keyword>
<evidence type="ECO:0000259" key="2">
    <source>
        <dbReference type="Pfam" id="PF01682"/>
    </source>
</evidence>
<keyword evidence="1" id="KW-0732">Signal</keyword>
<evidence type="ECO:0000313" key="4">
    <source>
        <dbReference type="WBParaSite" id="PSU_v2.g6447.t1"/>
    </source>
</evidence>
<dbReference type="WBParaSite" id="PSU_v2.g6447.t1">
    <property type="protein sequence ID" value="PSU_v2.g6447.t1"/>
    <property type="gene ID" value="PSU_v2.g6447"/>
</dbReference>
<protein>
    <recommendedName>
        <fullName evidence="2">Domain of unknown function DB domain-containing protein</fullName>
    </recommendedName>
</protein>